<name>A0A9Q0RQL3_BLOTA</name>
<reference evidence="1" key="1">
    <citation type="submission" date="2022-12" db="EMBL/GenBank/DDBJ databases">
        <title>Genome assemblies of Blomia tropicalis.</title>
        <authorList>
            <person name="Cui Y."/>
        </authorList>
    </citation>
    <scope>NUCLEOTIDE SEQUENCE</scope>
    <source>
        <tissue evidence="1">Adult mites</tissue>
    </source>
</reference>
<accession>A0A9Q0RQL3</accession>
<protein>
    <submittedName>
        <fullName evidence="1">Uncharacterized protein</fullName>
    </submittedName>
</protein>
<proteinExistence type="predicted"/>
<sequence length="74" mass="8678">AYGTAIETDDEVRIWLVLRQDKEKEREREREGTKIKRNDAFSFKRTDLSGPIIVIAIRSDHLQSFCFDADLHLN</sequence>
<organism evidence="1 2">
    <name type="scientific">Blomia tropicalis</name>
    <name type="common">Mite</name>
    <dbReference type="NCBI Taxonomy" id="40697"/>
    <lineage>
        <taxon>Eukaryota</taxon>
        <taxon>Metazoa</taxon>
        <taxon>Ecdysozoa</taxon>
        <taxon>Arthropoda</taxon>
        <taxon>Chelicerata</taxon>
        <taxon>Arachnida</taxon>
        <taxon>Acari</taxon>
        <taxon>Acariformes</taxon>
        <taxon>Sarcoptiformes</taxon>
        <taxon>Astigmata</taxon>
        <taxon>Glycyphagoidea</taxon>
        <taxon>Echimyopodidae</taxon>
        <taxon>Blomia</taxon>
    </lineage>
</organism>
<feature type="non-terminal residue" evidence="1">
    <location>
        <position position="74"/>
    </location>
</feature>
<dbReference type="Proteomes" id="UP001142055">
    <property type="component" value="Chromosome 1"/>
</dbReference>
<dbReference type="EMBL" id="JAPWDV010000001">
    <property type="protein sequence ID" value="KAJ6222041.1"/>
    <property type="molecule type" value="Genomic_DNA"/>
</dbReference>
<comment type="caution">
    <text evidence="1">The sequence shown here is derived from an EMBL/GenBank/DDBJ whole genome shotgun (WGS) entry which is preliminary data.</text>
</comment>
<gene>
    <name evidence="1" type="ORF">RDWZM_000586</name>
</gene>
<dbReference type="AlphaFoldDB" id="A0A9Q0RQL3"/>
<evidence type="ECO:0000313" key="2">
    <source>
        <dbReference type="Proteomes" id="UP001142055"/>
    </source>
</evidence>
<evidence type="ECO:0000313" key="1">
    <source>
        <dbReference type="EMBL" id="KAJ6222041.1"/>
    </source>
</evidence>
<feature type="non-terminal residue" evidence="1">
    <location>
        <position position="1"/>
    </location>
</feature>
<keyword evidence="2" id="KW-1185">Reference proteome</keyword>